<comment type="similarity">
    <text evidence="1">Belongs to the bacterial ribosomal protein bL17 family.</text>
</comment>
<dbReference type="InterPro" id="IPR036373">
    <property type="entry name" value="Ribosomal_bL17_sf"/>
</dbReference>
<keyword evidence="2" id="KW-0689">Ribosomal protein</keyword>
<dbReference type="Proteomes" id="UP000492821">
    <property type="component" value="Unassembled WGS sequence"/>
</dbReference>
<reference evidence="6" key="1">
    <citation type="journal article" date="2013" name="Genetics">
        <title>The draft genome and transcriptome of Panagrellus redivivus are shaped by the harsh demands of a free-living lifestyle.</title>
        <authorList>
            <person name="Srinivasan J."/>
            <person name="Dillman A.R."/>
            <person name="Macchietto M.G."/>
            <person name="Heikkinen L."/>
            <person name="Lakso M."/>
            <person name="Fracchia K.M."/>
            <person name="Antoshechkin I."/>
            <person name="Mortazavi A."/>
            <person name="Wong G."/>
            <person name="Sternberg P.W."/>
        </authorList>
    </citation>
    <scope>NUCLEOTIDE SEQUENCE [LARGE SCALE GENOMIC DNA]</scope>
    <source>
        <strain evidence="6">MT8872</strain>
    </source>
</reference>
<evidence type="ECO:0000256" key="5">
    <source>
        <dbReference type="ARBA" id="ARBA00035413"/>
    </source>
</evidence>
<dbReference type="GO" id="GO:0003735">
    <property type="term" value="F:structural constituent of ribosome"/>
    <property type="evidence" value="ECO:0007669"/>
    <property type="project" value="InterPro"/>
</dbReference>
<evidence type="ECO:0000256" key="4">
    <source>
        <dbReference type="ARBA" id="ARBA00035290"/>
    </source>
</evidence>
<dbReference type="GO" id="GO:0005762">
    <property type="term" value="C:mitochondrial large ribosomal subunit"/>
    <property type="evidence" value="ECO:0007669"/>
    <property type="project" value="TreeGrafter"/>
</dbReference>
<evidence type="ECO:0000256" key="3">
    <source>
        <dbReference type="ARBA" id="ARBA00023274"/>
    </source>
</evidence>
<organism evidence="6 7">
    <name type="scientific">Panagrellus redivivus</name>
    <name type="common">Microworm</name>
    <dbReference type="NCBI Taxonomy" id="6233"/>
    <lineage>
        <taxon>Eukaryota</taxon>
        <taxon>Metazoa</taxon>
        <taxon>Ecdysozoa</taxon>
        <taxon>Nematoda</taxon>
        <taxon>Chromadorea</taxon>
        <taxon>Rhabditida</taxon>
        <taxon>Tylenchina</taxon>
        <taxon>Panagrolaimomorpha</taxon>
        <taxon>Panagrolaimoidea</taxon>
        <taxon>Panagrolaimidae</taxon>
        <taxon>Panagrellus</taxon>
    </lineage>
</organism>
<dbReference type="SUPFAM" id="SSF64263">
    <property type="entry name" value="Prokaryotic ribosomal protein L17"/>
    <property type="match status" value="1"/>
</dbReference>
<dbReference type="InterPro" id="IPR000456">
    <property type="entry name" value="Ribosomal_bL17"/>
</dbReference>
<sequence length="158" mass="18813">MAHRIVPSLPRIKVPIGHIPQRLKARPFEAPQGRLEVLRQFVTRLVREERIEMKANRAEETRPYIERLIQLGVFRGMNDDYTQEMMQWWLLEKDLVDKMEHVIVPRFQEAPINEPYTNLFNLPFTRYENRVRGKRIHYNARPLAVIEIKGNPYPEIGA</sequence>
<keyword evidence="3" id="KW-0687">Ribonucleoprotein</keyword>
<reference evidence="7" key="2">
    <citation type="submission" date="2020-10" db="UniProtKB">
        <authorList>
            <consortium name="WormBaseParasite"/>
        </authorList>
    </citation>
    <scope>IDENTIFICATION</scope>
</reference>
<evidence type="ECO:0000313" key="7">
    <source>
        <dbReference type="WBParaSite" id="Pan_g11253.t1"/>
    </source>
</evidence>
<proteinExistence type="inferred from homology"/>
<keyword evidence="6" id="KW-1185">Reference proteome</keyword>
<evidence type="ECO:0000313" key="6">
    <source>
        <dbReference type="Proteomes" id="UP000492821"/>
    </source>
</evidence>
<accession>A0A7E4ZQL1</accession>
<name>A0A7E4ZQL1_PANRE</name>
<dbReference type="GO" id="GO:0006412">
    <property type="term" value="P:translation"/>
    <property type="evidence" value="ECO:0007669"/>
    <property type="project" value="InterPro"/>
</dbReference>
<dbReference type="Gene3D" id="3.90.1030.10">
    <property type="entry name" value="Ribosomal protein L17"/>
    <property type="match status" value="1"/>
</dbReference>
<evidence type="ECO:0000256" key="1">
    <source>
        <dbReference type="ARBA" id="ARBA00008777"/>
    </source>
</evidence>
<protein>
    <recommendedName>
        <fullName evidence="4">Large ribosomal subunit protein bL17m</fullName>
    </recommendedName>
    <alternativeName>
        <fullName evidence="5">39S ribosomal protein L17, mitochondrial</fullName>
    </alternativeName>
</protein>
<dbReference type="WBParaSite" id="Pan_g11253.t1">
    <property type="protein sequence ID" value="Pan_g11253.t1"/>
    <property type="gene ID" value="Pan_g11253"/>
</dbReference>
<dbReference type="PANTHER" id="PTHR14413">
    <property type="entry name" value="RIBOSOMAL PROTEIN L17"/>
    <property type="match status" value="1"/>
</dbReference>
<dbReference type="Pfam" id="PF01196">
    <property type="entry name" value="Ribosomal_L17"/>
    <property type="match status" value="1"/>
</dbReference>
<evidence type="ECO:0000256" key="2">
    <source>
        <dbReference type="ARBA" id="ARBA00022980"/>
    </source>
</evidence>
<dbReference type="PANTHER" id="PTHR14413:SF16">
    <property type="entry name" value="LARGE RIBOSOMAL SUBUNIT PROTEIN BL17M"/>
    <property type="match status" value="1"/>
</dbReference>
<dbReference type="AlphaFoldDB" id="A0A7E4ZQL1"/>